<keyword evidence="2" id="KW-1185">Reference proteome</keyword>
<reference evidence="1" key="1">
    <citation type="submission" date="2021-02" db="EMBL/GenBank/DDBJ databases">
        <authorList>
            <person name="Dougan E. K."/>
            <person name="Rhodes N."/>
            <person name="Thang M."/>
            <person name="Chan C."/>
        </authorList>
    </citation>
    <scope>NUCLEOTIDE SEQUENCE</scope>
</reference>
<proteinExistence type="predicted"/>
<accession>A0A812MVI0</accession>
<gene>
    <name evidence="1" type="ORF">SNEC2469_LOCUS6687</name>
</gene>
<evidence type="ECO:0000313" key="1">
    <source>
        <dbReference type="EMBL" id="CAE7275740.1"/>
    </source>
</evidence>
<sequence>MVSRCFCSRAGSFLFGECDAASPRHPAWIPSGRGCERGSGLVCRIRPVSGSDGLLLRAGFHGHGRWTDAELLTKPHLCWPRPRLDPSSLHFHTLLCLGGALFPGSSAWPFASGLPGATHGLPGAPSKVLEAGSRLPGGFSLRRIANVDDDGDEGEFDCHVLQGGAGVPCMQLAVHRGAEHSIHHLQQLLVVLGRGTRPTPPVRRPYYAGLEPYLWLWSGQPHSEGGGKSKAG</sequence>
<organism evidence="1 2">
    <name type="scientific">Symbiodinium necroappetens</name>
    <dbReference type="NCBI Taxonomy" id="1628268"/>
    <lineage>
        <taxon>Eukaryota</taxon>
        <taxon>Sar</taxon>
        <taxon>Alveolata</taxon>
        <taxon>Dinophyceae</taxon>
        <taxon>Suessiales</taxon>
        <taxon>Symbiodiniaceae</taxon>
        <taxon>Symbiodinium</taxon>
    </lineage>
</organism>
<dbReference type="Proteomes" id="UP000601435">
    <property type="component" value="Unassembled WGS sequence"/>
</dbReference>
<dbReference type="AlphaFoldDB" id="A0A812MVI0"/>
<comment type="caution">
    <text evidence="1">The sequence shown here is derived from an EMBL/GenBank/DDBJ whole genome shotgun (WGS) entry which is preliminary data.</text>
</comment>
<dbReference type="EMBL" id="CAJNJA010011615">
    <property type="protein sequence ID" value="CAE7275740.1"/>
    <property type="molecule type" value="Genomic_DNA"/>
</dbReference>
<evidence type="ECO:0000313" key="2">
    <source>
        <dbReference type="Proteomes" id="UP000601435"/>
    </source>
</evidence>
<protein>
    <submittedName>
        <fullName evidence="1">Uncharacterized protein</fullName>
    </submittedName>
</protein>
<name>A0A812MVI0_9DINO</name>